<gene>
    <name evidence="2" type="ORF">SDC9_90531</name>
</gene>
<accession>A0A645A224</accession>
<comment type="caution">
    <text evidence="2">The sequence shown here is derived from an EMBL/GenBank/DDBJ whole genome shotgun (WGS) entry which is preliminary data.</text>
</comment>
<dbReference type="Pfam" id="PF25975">
    <property type="entry name" value="CzcB_C"/>
    <property type="match status" value="1"/>
</dbReference>
<organism evidence="2">
    <name type="scientific">bioreactor metagenome</name>
    <dbReference type="NCBI Taxonomy" id="1076179"/>
    <lineage>
        <taxon>unclassified sequences</taxon>
        <taxon>metagenomes</taxon>
        <taxon>ecological metagenomes</taxon>
    </lineage>
</organism>
<dbReference type="Gene3D" id="2.40.420.20">
    <property type="match status" value="1"/>
</dbReference>
<evidence type="ECO:0000313" key="2">
    <source>
        <dbReference type="EMBL" id="MPM43854.1"/>
    </source>
</evidence>
<dbReference type="InterPro" id="IPR058649">
    <property type="entry name" value="CzcB_C"/>
</dbReference>
<protein>
    <recommendedName>
        <fullName evidence="1">CzcB-like C-terminal circularly permuted SH3-like domain-containing protein</fullName>
    </recommendedName>
</protein>
<proteinExistence type="predicted"/>
<sequence>MVPQIAIYEEDSLKVVYVKKKNKYEMRPITTGLSSSKEAIVSDGLKPGEVIALIKPPPSMVRGKTK</sequence>
<dbReference type="AlphaFoldDB" id="A0A645A224"/>
<dbReference type="EMBL" id="VSSQ01010258">
    <property type="protein sequence ID" value="MPM43854.1"/>
    <property type="molecule type" value="Genomic_DNA"/>
</dbReference>
<evidence type="ECO:0000259" key="1">
    <source>
        <dbReference type="Pfam" id="PF25975"/>
    </source>
</evidence>
<feature type="domain" description="CzcB-like C-terminal circularly permuted SH3-like" evidence="1">
    <location>
        <begin position="1"/>
        <end position="52"/>
    </location>
</feature>
<reference evidence="2" key="1">
    <citation type="submission" date="2019-08" db="EMBL/GenBank/DDBJ databases">
        <authorList>
            <person name="Kucharzyk K."/>
            <person name="Murdoch R.W."/>
            <person name="Higgins S."/>
            <person name="Loffler F."/>
        </authorList>
    </citation>
    <scope>NUCLEOTIDE SEQUENCE</scope>
</reference>
<name>A0A645A224_9ZZZZ</name>